<protein>
    <recommendedName>
        <fullName evidence="3">Ragulator complex protein LAMTOR4</fullName>
    </recommendedName>
    <alternativeName>
        <fullName evidence="5">Late endosomal/lysosomal adaptor and MAPK and MTOR activator 4</fullName>
    </alternativeName>
</protein>
<accession>A0A8J6G3E7</accession>
<dbReference type="EMBL" id="JAATJU010024596">
    <property type="protein sequence ID" value="KAH0505346.1"/>
    <property type="molecule type" value="Genomic_DNA"/>
</dbReference>
<comment type="similarity">
    <text evidence="2">Belongs to the LAMTOR4 family.</text>
</comment>
<dbReference type="GO" id="GO:0032008">
    <property type="term" value="P:positive regulation of TOR signaling"/>
    <property type="evidence" value="ECO:0007669"/>
    <property type="project" value="InterPro"/>
</dbReference>
<evidence type="ECO:0000256" key="4">
    <source>
        <dbReference type="ARBA" id="ARBA00023228"/>
    </source>
</evidence>
<keyword evidence="4" id="KW-0458">Lysosome</keyword>
<organism evidence="7 8">
    <name type="scientific">Microtus ochrogaster</name>
    <name type="common">Prairie vole</name>
    <dbReference type="NCBI Taxonomy" id="79684"/>
    <lineage>
        <taxon>Eukaryota</taxon>
        <taxon>Metazoa</taxon>
        <taxon>Chordata</taxon>
        <taxon>Craniata</taxon>
        <taxon>Vertebrata</taxon>
        <taxon>Euteleostomi</taxon>
        <taxon>Mammalia</taxon>
        <taxon>Eutheria</taxon>
        <taxon>Euarchontoglires</taxon>
        <taxon>Glires</taxon>
        <taxon>Rodentia</taxon>
        <taxon>Myomorpha</taxon>
        <taxon>Muroidea</taxon>
        <taxon>Cricetidae</taxon>
        <taxon>Arvicolinae</taxon>
        <taxon>Microtus</taxon>
    </lineage>
</organism>
<dbReference type="PANTHER" id="PTHR33967:SF1">
    <property type="entry name" value="RAGULATOR COMPLEX PROTEIN LAMTOR4"/>
    <property type="match status" value="1"/>
</dbReference>
<sequence length="144" mass="15404">MGGRRQGGLEKALTPGVLRLGNSLDGTRGGAQWGWSEEGCETSALTQGLERIPDQLGYLVLSEGAVLAVRCGKSSGDLENDEQAASTISELVSTACGFRLHHGTNVPFKRLSVVFGEHTLLVTVSGQRVFVVKRQNRGREPIDV</sequence>
<dbReference type="PANTHER" id="PTHR33967">
    <property type="entry name" value="RAGULATOR COMPLEX PROTEIN LAMTOR4"/>
    <property type="match status" value="1"/>
</dbReference>
<dbReference type="GO" id="GO:0071230">
    <property type="term" value="P:cellular response to amino acid stimulus"/>
    <property type="evidence" value="ECO:0007669"/>
    <property type="project" value="InterPro"/>
</dbReference>
<gene>
    <name evidence="7" type="ORF">LTLLF_179050</name>
</gene>
<dbReference type="InterPro" id="IPR034601">
    <property type="entry name" value="LAMTOR4"/>
</dbReference>
<reference evidence="7" key="1">
    <citation type="submission" date="2020-03" db="EMBL/GenBank/DDBJ databases">
        <title>Studies in the Genomics of Life Span.</title>
        <authorList>
            <person name="Glass D."/>
        </authorList>
    </citation>
    <scope>NUCLEOTIDE SEQUENCE</scope>
    <source>
        <strain evidence="7">LTLLF</strain>
        <tissue evidence="7">Muscle</tissue>
    </source>
</reference>
<comment type="function">
    <text evidence="6">As part of the Ragulator complex it is involved in amino acid sensing and activation of mTORC1, a signaling complex promoting cell growth in response to growth factors, energy levels, and amino acids. Activated by amino acids through a mechanism involving the lysosomal V-ATPase, the Ragulator plays a dual role for the small GTPases Rag (RagA/RRAGA, RagB/RRAGB, RagC/RRAGC and/or RagD/RRAGD): it (1) acts as a guanine nucleotide exchange factor (GEF), activating the small GTPases Rag and (2) mediates recruitment of Rag GTPases to the lysosome membrane. Activated Ragulator and Rag GTPases function as a scaffold recruiting mTORC1 to lysosomes where it is in turn activated.</text>
</comment>
<dbReference type="GO" id="GO:0005764">
    <property type="term" value="C:lysosome"/>
    <property type="evidence" value="ECO:0007669"/>
    <property type="project" value="UniProtKB-SubCell"/>
</dbReference>
<name>A0A8J6G3E7_MICOH</name>
<evidence type="ECO:0000256" key="6">
    <source>
        <dbReference type="ARBA" id="ARBA00045571"/>
    </source>
</evidence>
<proteinExistence type="inferred from homology"/>
<evidence type="ECO:0000256" key="2">
    <source>
        <dbReference type="ARBA" id="ARBA00010627"/>
    </source>
</evidence>
<evidence type="ECO:0000313" key="7">
    <source>
        <dbReference type="EMBL" id="KAH0505346.1"/>
    </source>
</evidence>
<comment type="subcellular location">
    <subcellularLocation>
        <location evidence="1">Lysosome</location>
    </subcellularLocation>
</comment>
<dbReference type="GO" id="GO:0005085">
    <property type="term" value="F:guanyl-nucleotide exchange factor activity"/>
    <property type="evidence" value="ECO:0007669"/>
    <property type="project" value="TreeGrafter"/>
</dbReference>
<dbReference type="GO" id="GO:0071986">
    <property type="term" value="C:Ragulator complex"/>
    <property type="evidence" value="ECO:0007669"/>
    <property type="project" value="InterPro"/>
</dbReference>
<evidence type="ECO:0000256" key="5">
    <source>
        <dbReference type="ARBA" id="ARBA00032690"/>
    </source>
</evidence>
<evidence type="ECO:0000313" key="8">
    <source>
        <dbReference type="Proteomes" id="UP000710432"/>
    </source>
</evidence>
<dbReference type="Proteomes" id="UP000710432">
    <property type="component" value="Unassembled WGS sequence"/>
</dbReference>
<evidence type="ECO:0000256" key="1">
    <source>
        <dbReference type="ARBA" id="ARBA00004371"/>
    </source>
</evidence>
<dbReference type="AlphaFoldDB" id="A0A8J6G3E7"/>
<evidence type="ECO:0000256" key="3">
    <source>
        <dbReference type="ARBA" id="ARBA00016098"/>
    </source>
</evidence>
<comment type="caution">
    <text evidence="7">The sequence shown here is derived from an EMBL/GenBank/DDBJ whole genome shotgun (WGS) entry which is preliminary data.</text>
</comment>